<feature type="domain" description="CobW/HypB/UreG nucleotide-binding" evidence="6">
    <location>
        <begin position="12"/>
        <end position="202"/>
    </location>
</feature>
<protein>
    <recommendedName>
        <fullName evidence="9">CobW C-terminal domain-containing protein</fullName>
    </recommendedName>
</protein>
<dbReference type="InterPro" id="IPR051316">
    <property type="entry name" value="Zinc-reg_GTPase_activator"/>
</dbReference>
<keyword evidence="3" id="KW-0143">Chaperone</keyword>
<organism evidence="8">
    <name type="scientific">Helicotheca tamesis</name>
    <dbReference type="NCBI Taxonomy" id="374047"/>
    <lineage>
        <taxon>Eukaryota</taxon>
        <taxon>Sar</taxon>
        <taxon>Stramenopiles</taxon>
        <taxon>Ochrophyta</taxon>
        <taxon>Bacillariophyta</taxon>
        <taxon>Mediophyceae</taxon>
        <taxon>Lithodesmiophycidae</taxon>
        <taxon>Lithodesmiales</taxon>
        <taxon>Lithodesmiaceae</taxon>
        <taxon>Helicotheca</taxon>
    </lineage>
</organism>
<dbReference type="Gene3D" id="3.30.1220.10">
    <property type="entry name" value="CobW-like, C-terminal domain"/>
    <property type="match status" value="1"/>
</dbReference>
<keyword evidence="2" id="KW-0378">Hydrolase</keyword>
<dbReference type="SUPFAM" id="SSF52540">
    <property type="entry name" value="P-loop containing nucleoside triphosphate hydrolases"/>
    <property type="match status" value="1"/>
</dbReference>
<evidence type="ECO:0000259" key="6">
    <source>
        <dbReference type="Pfam" id="PF02492"/>
    </source>
</evidence>
<proteinExistence type="inferred from homology"/>
<gene>
    <name evidence="8" type="ORF">HTAM1171_LOCUS402</name>
</gene>
<name>A0A7S2DWU9_9STRA</name>
<comment type="catalytic activity">
    <reaction evidence="5">
        <text>GTP + H2O = GDP + phosphate + H(+)</text>
        <dbReference type="Rhea" id="RHEA:19669"/>
        <dbReference type="ChEBI" id="CHEBI:15377"/>
        <dbReference type="ChEBI" id="CHEBI:15378"/>
        <dbReference type="ChEBI" id="CHEBI:37565"/>
        <dbReference type="ChEBI" id="CHEBI:43474"/>
        <dbReference type="ChEBI" id="CHEBI:58189"/>
    </reaction>
    <physiologicalReaction direction="left-to-right" evidence="5">
        <dbReference type="Rhea" id="RHEA:19670"/>
    </physiologicalReaction>
</comment>
<dbReference type="GO" id="GO:0016787">
    <property type="term" value="F:hydrolase activity"/>
    <property type="evidence" value="ECO:0007669"/>
    <property type="project" value="UniProtKB-KW"/>
</dbReference>
<comment type="similarity">
    <text evidence="4">Belongs to the SIMIBI class G3E GTPase family. ZNG1 subfamily.</text>
</comment>
<evidence type="ECO:0000256" key="1">
    <source>
        <dbReference type="ARBA" id="ARBA00022741"/>
    </source>
</evidence>
<dbReference type="Pfam" id="PF02492">
    <property type="entry name" value="cobW"/>
    <property type="match status" value="1"/>
</dbReference>
<dbReference type="InterPro" id="IPR027417">
    <property type="entry name" value="P-loop_NTPase"/>
</dbReference>
<evidence type="ECO:0000256" key="4">
    <source>
        <dbReference type="ARBA" id="ARBA00034320"/>
    </source>
</evidence>
<dbReference type="InterPro" id="IPR011629">
    <property type="entry name" value="CobW-like_C"/>
</dbReference>
<reference evidence="8" key="1">
    <citation type="submission" date="2021-01" db="EMBL/GenBank/DDBJ databases">
        <authorList>
            <person name="Corre E."/>
            <person name="Pelletier E."/>
            <person name="Niang G."/>
            <person name="Scheremetjew M."/>
            <person name="Finn R."/>
            <person name="Kale V."/>
            <person name="Holt S."/>
            <person name="Cochrane G."/>
            <person name="Meng A."/>
            <person name="Brown T."/>
            <person name="Cohen L."/>
        </authorList>
    </citation>
    <scope>NUCLEOTIDE SEQUENCE</scope>
    <source>
        <strain evidence="8">CCMP826</strain>
    </source>
</reference>
<dbReference type="EMBL" id="HBGV01000580">
    <property type="protein sequence ID" value="CAD9466693.1"/>
    <property type="molecule type" value="Transcribed_RNA"/>
</dbReference>
<dbReference type="GO" id="GO:0000166">
    <property type="term" value="F:nucleotide binding"/>
    <property type="evidence" value="ECO:0007669"/>
    <property type="project" value="UniProtKB-KW"/>
</dbReference>
<dbReference type="CDD" id="cd03112">
    <property type="entry name" value="CobW-like"/>
    <property type="match status" value="1"/>
</dbReference>
<evidence type="ECO:0000259" key="7">
    <source>
        <dbReference type="Pfam" id="PF07683"/>
    </source>
</evidence>
<evidence type="ECO:0000256" key="3">
    <source>
        <dbReference type="ARBA" id="ARBA00023186"/>
    </source>
</evidence>
<dbReference type="AlphaFoldDB" id="A0A7S2DWU9"/>
<dbReference type="Gene3D" id="3.40.50.300">
    <property type="entry name" value="P-loop containing nucleotide triphosphate hydrolases"/>
    <property type="match status" value="1"/>
</dbReference>
<evidence type="ECO:0000256" key="5">
    <source>
        <dbReference type="ARBA" id="ARBA00049117"/>
    </source>
</evidence>
<feature type="domain" description="CobW C-terminal" evidence="7">
    <location>
        <begin position="245"/>
        <end position="340"/>
    </location>
</feature>
<evidence type="ECO:0000313" key="8">
    <source>
        <dbReference type="EMBL" id="CAD9466693.1"/>
    </source>
</evidence>
<accession>A0A7S2DWU9</accession>
<dbReference type="GO" id="GO:0005737">
    <property type="term" value="C:cytoplasm"/>
    <property type="evidence" value="ECO:0007669"/>
    <property type="project" value="TreeGrafter"/>
</dbReference>
<dbReference type="PANTHER" id="PTHR13748:SF62">
    <property type="entry name" value="COBW DOMAIN-CONTAINING PROTEIN"/>
    <property type="match status" value="1"/>
</dbReference>
<evidence type="ECO:0000256" key="2">
    <source>
        <dbReference type="ARBA" id="ARBA00022801"/>
    </source>
</evidence>
<dbReference type="SUPFAM" id="SSF90002">
    <property type="entry name" value="Hypothetical protein YjiA, C-terminal domain"/>
    <property type="match status" value="1"/>
</dbReference>
<dbReference type="PANTHER" id="PTHR13748">
    <property type="entry name" value="COBW-RELATED"/>
    <property type="match status" value="1"/>
</dbReference>
<dbReference type="InterPro" id="IPR036627">
    <property type="entry name" value="CobW-likC_sf"/>
</dbReference>
<dbReference type="Pfam" id="PF07683">
    <property type="entry name" value="CobW_C"/>
    <property type="match status" value="1"/>
</dbReference>
<keyword evidence="1" id="KW-0547">Nucleotide-binding</keyword>
<sequence length="404" mass="46085">MPTAMKKVKQVPVTVLTGFLGSGKTTLMNHILQDESHGMKFAVIENELGEIGIDQRILSENVNEEVIEVMNGCICCKVRGDLVEALKRLYEKVETFDGVIIETTGLADPAPVIQTFFAETNGADETLEKMYNLDCVITVTDAKYIIKRLDEERQSGTVNEAVQQVCYADKIILNKTDLVPEEQDLKHIEQRIRTLNPQAPILRCQQSQISPKELLNVGAFDLDRVLEFDPFFLGDIKTPNHDQSITSTSCKIEGECNVLLLDNWINRLLHDDGHQQLFRYKGIIAVKGRQHKYIFQGVGHFFTGTFKGTWRDDEKRESTFVFIGKDLNIEVLKQGFMACRLTDHLRFPIGAKVEANVGSWKPGEVIEHWDEGNAYRIQLDEDLREIWAPLDIDVYIRAPQRRQY</sequence>
<dbReference type="InterPro" id="IPR003495">
    <property type="entry name" value="CobW/HypB/UreG_nucleotide-bd"/>
</dbReference>
<evidence type="ECO:0008006" key="9">
    <source>
        <dbReference type="Google" id="ProtNLM"/>
    </source>
</evidence>